<dbReference type="RefSeq" id="WP_096870337.1">
    <property type="nucleotide sequence ID" value="NZ_CP010715.1"/>
</dbReference>
<name>A0AAN1GN07_9RHOB</name>
<dbReference type="PRINTS" id="PR00081">
    <property type="entry name" value="GDHRDH"/>
</dbReference>
<comment type="similarity">
    <text evidence="1">Belongs to the short-chain dehydrogenases/reductases (SDR) family.</text>
</comment>
<reference evidence="3 4" key="1">
    <citation type="journal article" date="2017" name="Front. Microbiol.">
        <title>Phaeobacter piscinae sp. nov., a species of the Roseobacter group and potential aquaculture probiont.</title>
        <authorList>
            <person name="Sonnenschein E.C."/>
            <person name="Phippen C.B.W."/>
            <person name="Nielsen K.F."/>
            <person name="Mateiu R.V."/>
            <person name="Melchiorsen J."/>
            <person name="Gram L."/>
            <person name="Overmann J."/>
            <person name="Freese H.M."/>
        </authorList>
    </citation>
    <scope>NUCLEOTIDE SEQUENCE [LARGE SCALE GENOMIC DNA]</scope>
    <source>
        <strain evidence="3 4">P13</strain>
    </source>
</reference>
<dbReference type="Proteomes" id="UP000218606">
    <property type="component" value="Chromosome"/>
</dbReference>
<evidence type="ECO:0000256" key="1">
    <source>
        <dbReference type="ARBA" id="ARBA00006484"/>
    </source>
</evidence>
<dbReference type="Pfam" id="PF13561">
    <property type="entry name" value="adh_short_C2"/>
    <property type="match status" value="1"/>
</dbReference>
<sequence>MRLAGKCAIVTGGASGFGAGITTKFLAEGARVMIADINGDAAAAAATDACETYGADRAIAQTVDVSDRGSVDQMAQAALNHFDQVDILVNNAGISHLPTPLEDVSEEDFDRVFAVNMKSVYLTARALVPHMKSRQSGAILNVASTAGISPRPNLNWYNASKGWMITATRTMAVELAPAGVRVNAINPVAGETPLLKTFMGEDTPELRAKFLSTIPIGRFSTPEDMGNAACYLCSDEASMVTGVALEVDGGRCI</sequence>
<keyword evidence="2" id="KW-0560">Oxidoreductase</keyword>
<dbReference type="PRINTS" id="PR00080">
    <property type="entry name" value="SDRFAMILY"/>
</dbReference>
<dbReference type="SUPFAM" id="SSF51735">
    <property type="entry name" value="NAD(P)-binding Rossmann-fold domains"/>
    <property type="match status" value="1"/>
</dbReference>
<dbReference type="Gene3D" id="3.40.50.720">
    <property type="entry name" value="NAD(P)-binding Rossmann-like Domain"/>
    <property type="match status" value="1"/>
</dbReference>
<protein>
    <submittedName>
        <fullName evidence="3">Short chain dehydrogenase</fullName>
    </submittedName>
</protein>
<dbReference type="EMBL" id="CP010767">
    <property type="protein sequence ID" value="ATG42020.1"/>
    <property type="molecule type" value="Genomic_DNA"/>
</dbReference>
<evidence type="ECO:0000313" key="3">
    <source>
        <dbReference type="EMBL" id="ATG42020.1"/>
    </source>
</evidence>
<dbReference type="GO" id="GO:0016491">
    <property type="term" value="F:oxidoreductase activity"/>
    <property type="evidence" value="ECO:0007669"/>
    <property type="project" value="UniProtKB-KW"/>
</dbReference>
<accession>A0AAN1GN07</accession>
<dbReference type="CDD" id="cd05345">
    <property type="entry name" value="BKR_3_SDR_c"/>
    <property type="match status" value="1"/>
</dbReference>
<dbReference type="InterPro" id="IPR036291">
    <property type="entry name" value="NAD(P)-bd_dom_sf"/>
</dbReference>
<dbReference type="PANTHER" id="PTHR43639:SF1">
    <property type="entry name" value="SHORT-CHAIN DEHYDROGENASE_REDUCTASE FAMILY PROTEIN"/>
    <property type="match status" value="1"/>
</dbReference>
<dbReference type="InterPro" id="IPR002347">
    <property type="entry name" value="SDR_fam"/>
</dbReference>
<evidence type="ECO:0000313" key="4">
    <source>
        <dbReference type="Proteomes" id="UP000218606"/>
    </source>
</evidence>
<evidence type="ECO:0000256" key="2">
    <source>
        <dbReference type="ARBA" id="ARBA00023002"/>
    </source>
</evidence>
<organism evidence="3 4">
    <name type="scientific">Phaeobacter piscinae</name>
    <dbReference type="NCBI Taxonomy" id="1580596"/>
    <lineage>
        <taxon>Bacteria</taxon>
        <taxon>Pseudomonadati</taxon>
        <taxon>Pseudomonadota</taxon>
        <taxon>Alphaproteobacteria</taxon>
        <taxon>Rhodobacterales</taxon>
        <taxon>Roseobacteraceae</taxon>
        <taxon>Phaeobacter</taxon>
    </lineage>
</organism>
<dbReference type="AlphaFoldDB" id="A0AAN1GN07"/>
<dbReference type="FunFam" id="3.40.50.720:FF:000084">
    <property type="entry name" value="Short-chain dehydrogenase reductase"/>
    <property type="match status" value="1"/>
</dbReference>
<gene>
    <name evidence="3" type="ORF">PhaeoP13_00049</name>
</gene>
<proteinExistence type="inferred from homology"/>
<dbReference type="NCBIfam" id="NF005559">
    <property type="entry name" value="PRK07231.1"/>
    <property type="match status" value="1"/>
</dbReference>
<dbReference type="PANTHER" id="PTHR43639">
    <property type="entry name" value="OXIDOREDUCTASE, SHORT-CHAIN DEHYDROGENASE/REDUCTASE FAMILY (AFU_ORTHOLOGUE AFUA_5G02870)"/>
    <property type="match status" value="1"/>
</dbReference>